<feature type="transmembrane region" description="Helical" evidence="5">
    <location>
        <begin position="494"/>
        <end position="513"/>
    </location>
</feature>
<evidence type="ECO:0000256" key="4">
    <source>
        <dbReference type="ARBA" id="ARBA00023136"/>
    </source>
</evidence>
<dbReference type="PANTHER" id="PTHR21576">
    <property type="entry name" value="UNCHARACTERIZED NODULIN-LIKE PROTEIN"/>
    <property type="match status" value="1"/>
</dbReference>
<accession>A0A3P3Z079</accession>
<feature type="transmembrane region" description="Helical" evidence="5">
    <location>
        <begin position="259"/>
        <end position="280"/>
    </location>
</feature>
<comment type="subcellular location">
    <subcellularLocation>
        <location evidence="1">Membrane</location>
        <topology evidence="1">Multi-pass membrane protein</topology>
    </subcellularLocation>
</comment>
<reference evidence="7 8" key="1">
    <citation type="submission" date="2018-09" db="EMBL/GenBank/DDBJ databases">
        <authorList>
            <person name="Peiro R."/>
            <person name="Begona"/>
            <person name="Cbmso G."/>
            <person name="Lopez M."/>
            <person name="Gonzalez S."/>
        </authorList>
    </citation>
    <scope>NUCLEOTIDE SEQUENCE [LARGE SCALE GENOMIC DNA]</scope>
</reference>
<keyword evidence="2 5" id="KW-0812">Transmembrane</keyword>
<keyword evidence="4 5" id="KW-0472">Membrane</keyword>
<feature type="transmembrane region" description="Helical" evidence="5">
    <location>
        <begin position="200"/>
        <end position="222"/>
    </location>
</feature>
<keyword evidence="3 5" id="KW-1133">Transmembrane helix</keyword>
<evidence type="ECO:0000256" key="5">
    <source>
        <dbReference type="SAM" id="Phobius"/>
    </source>
</evidence>
<dbReference type="GO" id="GO:0016020">
    <property type="term" value="C:membrane"/>
    <property type="evidence" value="ECO:0007669"/>
    <property type="project" value="UniProtKB-SubCell"/>
</dbReference>
<feature type="transmembrane region" description="Helical" evidence="5">
    <location>
        <begin position="535"/>
        <end position="556"/>
    </location>
</feature>
<dbReference type="Pfam" id="PF06813">
    <property type="entry name" value="Nodulin-like"/>
    <property type="match status" value="1"/>
</dbReference>
<feature type="transmembrane region" description="Helical" evidence="5">
    <location>
        <begin position="105"/>
        <end position="130"/>
    </location>
</feature>
<gene>
    <name evidence="7" type="ORF">LBRM2904_11.0750</name>
</gene>
<feature type="transmembrane region" description="Helical" evidence="5">
    <location>
        <begin position="434"/>
        <end position="455"/>
    </location>
</feature>
<dbReference type="EMBL" id="LS997610">
    <property type="protein sequence ID" value="SYZ63622.1"/>
    <property type="molecule type" value="Genomic_DNA"/>
</dbReference>
<dbReference type="Proteomes" id="UP000319462">
    <property type="component" value="Chromosome 11"/>
</dbReference>
<feature type="transmembrane region" description="Helical" evidence="5">
    <location>
        <begin position="398"/>
        <end position="422"/>
    </location>
</feature>
<dbReference type="InterPro" id="IPR036259">
    <property type="entry name" value="MFS_trans_sf"/>
</dbReference>
<evidence type="ECO:0000313" key="8">
    <source>
        <dbReference type="Proteomes" id="UP000319462"/>
    </source>
</evidence>
<proteinExistence type="predicted"/>
<feature type="transmembrane region" description="Helical" evidence="5">
    <location>
        <begin position="142"/>
        <end position="162"/>
    </location>
</feature>
<feature type="transmembrane region" description="Helical" evidence="5">
    <location>
        <begin position="80"/>
        <end position="98"/>
    </location>
</feature>
<sequence>MPRQNEPGDAERRVEVDSGTKYNVVKLDMMNQRPISEARRYGLLSLATFAMICASTSYAFNLFSGVLQKEYSYDSRQMSSINTVGMVFAYFLLPYGTVYDYLGPLPVYILASVLAPLGLLLMGLTFQGVIAGSVVRFCVFNALLSLGSQLFDLATVVTMLSIFPTRRAWVVALLKTLMGLGSAIIGSMRTGFFLNSPSSYFFFLMGSVLVIGVSCIAVMRLPSYHLTGHQQRHLSDEQKAARGARVAAYLTQEPPMWRFYLSIAVILMLVVYLPTTSALAAFTDASKTKHSLLAFAIVTTIITCCFLLMLVPCPWLDRLTIKRSKDDESAENAEVLTDIDYIAPQYQTTFLQSCCTVSLWCILWTIFCGVGAEFVIIFNASPIFSALTKTHTLDTTLSALLTVLNGAGSALGRLAMSVFEAYTQKRKAEDRMPITVAFFVPTTLIIISMVLFLVLPGRSLLIAFSLAAVGNGFCASVSILVIRTMYAKDPAKHYNFGFNALWIAAILLNRLLYGEWIASRADKQGHKVCVGRECVLMPLLVMIGMNLTALLSNVYVHIRYSRFSRKVLTERYRIKGEDAAAVTSEPIDPEKEAVTCEKNDMLYSSSSLHDFLDGAEPQPTRRDSS</sequence>
<feature type="transmembrane region" description="Helical" evidence="5">
    <location>
        <begin position="169"/>
        <end position="188"/>
    </location>
</feature>
<feature type="transmembrane region" description="Helical" evidence="5">
    <location>
        <begin position="461"/>
        <end position="482"/>
    </location>
</feature>
<dbReference type="PANTHER" id="PTHR21576:SF157">
    <property type="entry name" value="NODULIN-LIKE DOMAIN-CONTAINING PROTEIN"/>
    <property type="match status" value="1"/>
</dbReference>
<feature type="transmembrane region" description="Helical" evidence="5">
    <location>
        <begin position="357"/>
        <end position="378"/>
    </location>
</feature>
<feature type="transmembrane region" description="Helical" evidence="5">
    <location>
        <begin position="292"/>
        <end position="316"/>
    </location>
</feature>
<feature type="domain" description="Nodulin-like" evidence="6">
    <location>
        <begin position="46"/>
        <end position="236"/>
    </location>
</feature>
<feature type="transmembrane region" description="Helical" evidence="5">
    <location>
        <begin position="41"/>
        <end position="60"/>
    </location>
</feature>
<organism evidence="7 8">
    <name type="scientific">Leishmania braziliensis MHOM/BR/75/M2904</name>
    <dbReference type="NCBI Taxonomy" id="420245"/>
    <lineage>
        <taxon>Eukaryota</taxon>
        <taxon>Discoba</taxon>
        <taxon>Euglenozoa</taxon>
        <taxon>Kinetoplastea</taxon>
        <taxon>Metakinetoplastina</taxon>
        <taxon>Trypanosomatida</taxon>
        <taxon>Trypanosomatidae</taxon>
        <taxon>Leishmaniinae</taxon>
        <taxon>Leishmania</taxon>
        <taxon>Leishmania braziliensis species complex</taxon>
    </lineage>
</organism>
<dbReference type="AlphaFoldDB" id="A0A3P3Z079"/>
<name>A0A3P3Z079_LEIBR</name>
<protein>
    <submittedName>
        <fullName evidence="7">Protein_Associated_with_Differentiation</fullName>
    </submittedName>
</protein>
<dbReference type="Gene3D" id="1.20.1250.20">
    <property type="entry name" value="MFS general substrate transporter like domains"/>
    <property type="match status" value="1"/>
</dbReference>
<evidence type="ECO:0000313" key="7">
    <source>
        <dbReference type="EMBL" id="SYZ63622.1"/>
    </source>
</evidence>
<evidence type="ECO:0000259" key="6">
    <source>
        <dbReference type="Pfam" id="PF06813"/>
    </source>
</evidence>
<evidence type="ECO:0000256" key="2">
    <source>
        <dbReference type="ARBA" id="ARBA00022692"/>
    </source>
</evidence>
<evidence type="ECO:0000256" key="1">
    <source>
        <dbReference type="ARBA" id="ARBA00004141"/>
    </source>
</evidence>
<dbReference type="SUPFAM" id="SSF103473">
    <property type="entry name" value="MFS general substrate transporter"/>
    <property type="match status" value="1"/>
</dbReference>
<dbReference type="InterPro" id="IPR010658">
    <property type="entry name" value="Nodulin-like"/>
</dbReference>
<evidence type="ECO:0000256" key="3">
    <source>
        <dbReference type="ARBA" id="ARBA00022989"/>
    </source>
</evidence>